<feature type="region of interest" description="Disordered" evidence="2">
    <location>
        <begin position="58"/>
        <end position="180"/>
    </location>
</feature>
<reference evidence="4 5" key="1">
    <citation type="journal article" date="2008" name="Proc. Natl. Acad. Sci. U.S.A.">
        <title>The genome of Cyanothece 51142, a unicellular diazotrophic cyanobacterium important in the marine nitrogen cycle.</title>
        <authorList>
            <person name="Welsh E.A."/>
            <person name="Liberton M."/>
            <person name="Stoeckel J."/>
            <person name="Loh T."/>
            <person name="Elvitigala T."/>
            <person name="Wang C."/>
            <person name="Wollam A."/>
            <person name="Fulton R.S."/>
            <person name="Clifton S.W."/>
            <person name="Jacobs J.M."/>
            <person name="Aurora R."/>
            <person name="Ghosh B.K."/>
            <person name="Sherman L.A."/>
            <person name="Smith R.D."/>
            <person name="Wilson R.K."/>
            <person name="Pakrasi H.B."/>
        </authorList>
    </citation>
    <scope>NUCLEOTIDE SEQUENCE [LARGE SCALE GENOMIC DNA]</scope>
    <source>
        <strain evidence="5">ATCC 51142 / BH68</strain>
    </source>
</reference>
<dbReference type="InterPro" id="IPR016047">
    <property type="entry name" value="M23ase_b-sheet_dom"/>
</dbReference>
<dbReference type="EMBL" id="CP000806">
    <property type="protein sequence ID" value="ACB53041.1"/>
    <property type="molecule type" value="Genomic_DNA"/>
</dbReference>
<dbReference type="eggNOG" id="COG0739">
    <property type="taxonomic scope" value="Bacteria"/>
</dbReference>
<evidence type="ECO:0000313" key="4">
    <source>
        <dbReference type="EMBL" id="ACB53041.1"/>
    </source>
</evidence>
<dbReference type="HOGENOM" id="CLU_034930_0_0_3"/>
<evidence type="ECO:0000256" key="2">
    <source>
        <dbReference type="SAM" id="MobiDB-lite"/>
    </source>
</evidence>
<protein>
    <submittedName>
        <fullName evidence="4">Probable peptidase M23B</fullName>
    </submittedName>
</protein>
<dbReference type="SUPFAM" id="SSF51261">
    <property type="entry name" value="Duplicated hybrid motif"/>
    <property type="match status" value="1"/>
</dbReference>
<dbReference type="Pfam" id="PF01551">
    <property type="entry name" value="Peptidase_M23"/>
    <property type="match status" value="1"/>
</dbReference>
<gene>
    <name evidence="4" type="ordered locus">cce_3693</name>
</gene>
<dbReference type="STRING" id="43989.cce_3693"/>
<feature type="compositionally biased region" description="Polar residues" evidence="2">
    <location>
        <begin position="146"/>
        <end position="160"/>
    </location>
</feature>
<name>B1X1L1_CROS5</name>
<dbReference type="Proteomes" id="UP000001203">
    <property type="component" value="Chromosome circular"/>
</dbReference>
<dbReference type="PANTHER" id="PTHR21666">
    <property type="entry name" value="PEPTIDASE-RELATED"/>
    <property type="match status" value="1"/>
</dbReference>
<dbReference type="InterPro" id="IPR050570">
    <property type="entry name" value="Cell_wall_metabolism_enzyme"/>
</dbReference>
<dbReference type="InterPro" id="IPR011055">
    <property type="entry name" value="Dup_hybrid_motif"/>
</dbReference>
<dbReference type="AlphaFoldDB" id="B1X1L1"/>
<feature type="compositionally biased region" description="Polar residues" evidence="2">
    <location>
        <begin position="84"/>
        <end position="116"/>
    </location>
</feature>
<feature type="domain" description="M23ase beta-sheet core" evidence="3">
    <location>
        <begin position="337"/>
        <end position="426"/>
    </location>
</feature>
<dbReference type="GO" id="GO:0004222">
    <property type="term" value="F:metalloendopeptidase activity"/>
    <property type="evidence" value="ECO:0007669"/>
    <property type="project" value="TreeGrafter"/>
</dbReference>
<dbReference type="KEGG" id="cyt:cce_3693"/>
<accession>B1X1L1</accession>
<sequence>MRSETEMNKHHTLKSKSSLRKTLLKQSVSLVSGVGILTSAVGFNGAIASTETFVIPDSATPTVKPEPASPPPTKVPKASPYVPPTTSSHTKPVLQSTSNKPNQPKVSPKPSVSQARETSKPKVKLSAPKILDPQTSKNEPPKTLKQALTQPQTIQLSPSVTAGGKNSYIDTKNYGNPTPTITKPNKVVLTERSTGCQTIAQNGQLSGGNCGAVATQPAKPTVKAPRQLASRRVTLASRQTKATTQVAQAVSSPPKVQPLRLKRRPISSEQVVNLEPIKRQGLSIALEPLPRYNRAASMYGSNTPQARKTDLIFPLPVIATMTSAFGWRIHPISGTQRMHNGTDFGAPLGTPVLAAYPGEVSHADWSGGYGLMVVLRHLEGTQESRYAHLADIFVQPGEWVEQGTVIGRVGSTGYSTGPHLHFEWRHLTEQGWVAVDAGLHLEYAMDNLMRAMEYAQASQTPEG</sequence>
<dbReference type="CDD" id="cd12797">
    <property type="entry name" value="M23_peptidase"/>
    <property type="match status" value="1"/>
</dbReference>
<proteinExistence type="predicted"/>
<evidence type="ECO:0000313" key="5">
    <source>
        <dbReference type="Proteomes" id="UP000001203"/>
    </source>
</evidence>
<evidence type="ECO:0000259" key="3">
    <source>
        <dbReference type="Pfam" id="PF01551"/>
    </source>
</evidence>
<evidence type="ECO:0000256" key="1">
    <source>
        <dbReference type="ARBA" id="ARBA00022729"/>
    </source>
</evidence>
<dbReference type="MEROPS" id="M23.009"/>
<keyword evidence="1" id="KW-0732">Signal</keyword>
<keyword evidence="5" id="KW-1185">Reference proteome</keyword>
<dbReference type="PANTHER" id="PTHR21666:SF289">
    <property type="entry name" value="L-ALA--D-GLU ENDOPEPTIDASE"/>
    <property type="match status" value="1"/>
</dbReference>
<dbReference type="Gene3D" id="2.70.70.10">
    <property type="entry name" value="Glucose Permease (Domain IIA)"/>
    <property type="match status" value="1"/>
</dbReference>
<organism evidence="4 5">
    <name type="scientific">Crocosphaera subtropica (strain ATCC 51142 / BH68)</name>
    <name type="common">Cyanothece sp. (strain ATCC 51142)</name>
    <dbReference type="NCBI Taxonomy" id="43989"/>
    <lineage>
        <taxon>Bacteria</taxon>
        <taxon>Bacillati</taxon>
        <taxon>Cyanobacteriota</taxon>
        <taxon>Cyanophyceae</taxon>
        <taxon>Oscillatoriophycideae</taxon>
        <taxon>Chroococcales</taxon>
        <taxon>Aphanothecaceae</taxon>
        <taxon>Crocosphaera</taxon>
        <taxon>Crocosphaera subtropica</taxon>
    </lineage>
</organism>
<feature type="compositionally biased region" description="Polar residues" evidence="2">
    <location>
        <begin position="168"/>
        <end position="180"/>
    </location>
</feature>